<keyword evidence="13 20" id="KW-0175">Coiled coil</keyword>
<evidence type="ECO:0000256" key="15">
    <source>
        <dbReference type="ARBA" id="ARBA00023159"/>
    </source>
</evidence>
<evidence type="ECO:0000256" key="3">
    <source>
        <dbReference type="ARBA" id="ARBA00005586"/>
    </source>
</evidence>
<evidence type="ECO:0000256" key="12">
    <source>
        <dbReference type="ARBA" id="ARBA00023015"/>
    </source>
</evidence>
<evidence type="ECO:0000256" key="13">
    <source>
        <dbReference type="ARBA" id="ARBA00023054"/>
    </source>
</evidence>
<evidence type="ECO:0000256" key="9">
    <source>
        <dbReference type="ARBA" id="ARBA00022843"/>
    </source>
</evidence>
<name>A0AAD7RHC9_9TELE</name>
<evidence type="ECO:0000256" key="11">
    <source>
        <dbReference type="ARBA" id="ARBA00022999"/>
    </source>
</evidence>
<keyword evidence="10" id="KW-0007">Acetylation</keyword>
<dbReference type="Gene3D" id="2.60.40.630">
    <property type="entry name" value="STAT transcription factor, DNA-binding domain"/>
    <property type="match status" value="1"/>
</dbReference>
<keyword evidence="9" id="KW-0832">Ubl conjugation</keyword>
<dbReference type="InterPro" id="IPR015988">
    <property type="entry name" value="STAT_TF_CC"/>
</dbReference>
<dbReference type="Pfam" id="PF02864">
    <property type="entry name" value="STAT_bind"/>
    <property type="match status" value="1"/>
</dbReference>
<dbReference type="InterPro" id="IPR008967">
    <property type="entry name" value="p53-like_TF_DNA-bd_sf"/>
</dbReference>
<evidence type="ECO:0000256" key="2">
    <source>
        <dbReference type="ARBA" id="ARBA00004496"/>
    </source>
</evidence>
<dbReference type="GO" id="GO:0000981">
    <property type="term" value="F:DNA-binding transcription factor activity, RNA polymerase II-specific"/>
    <property type="evidence" value="ECO:0007669"/>
    <property type="project" value="UniProtKB-ARBA"/>
</dbReference>
<comment type="subcellular location">
    <subcellularLocation>
        <location evidence="2 19">Cytoplasm</location>
    </subcellularLocation>
    <subcellularLocation>
        <location evidence="1 19">Nucleus</location>
    </subcellularLocation>
</comment>
<evidence type="ECO:0000256" key="8">
    <source>
        <dbReference type="ARBA" id="ARBA00022765"/>
    </source>
</evidence>
<dbReference type="FunFam" id="1.10.532.10:FF:000001">
    <property type="entry name" value="Signal transducer and activator of transcription"/>
    <property type="match status" value="1"/>
</dbReference>
<reference evidence="22" key="1">
    <citation type="journal article" date="2023" name="Science">
        <title>Genome structures resolve the early diversification of teleost fishes.</title>
        <authorList>
            <person name="Parey E."/>
            <person name="Louis A."/>
            <person name="Montfort J."/>
            <person name="Bouchez O."/>
            <person name="Roques C."/>
            <person name="Iampietro C."/>
            <person name="Lluch J."/>
            <person name="Castinel A."/>
            <person name="Donnadieu C."/>
            <person name="Desvignes T."/>
            <person name="Floi Bucao C."/>
            <person name="Jouanno E."/>
            <person name="Wen M."/>
            <person name="Mejri S."/>
            <person name="Dirks R."/>
            <person name="Jansen H."/>
            <person name="Henkel C."/>
            <person name="Chen W.J."/>
            <person name="Zahm M."/>
            <person name="Cabau C."/>
            <person name="Klopp C."/>
            <person name="Thompson A.W."/>
            <person name="Robinson-Rechavi M."/>
            <person name="Braasch I."/>
            <person name="Lecointre G."/>
            <person name="Bobe J."/>
            <person name="Postlethwait J.H."/>
            <person name="Berthelot C."/>
            <person name="Roest Crollius H."/>
            <person name="Guiguen Y."/>
        </authorList>
    </citation>
    <scope>NUCLEOTIDE SEQUENCE</scope>
    <source>
        <strain evidence="22">NC1722</strain>
    </source>
</reference>
<evidence type="ECO:0000256" key="19">
    <source>
        <dbReference type="RuleBase" id="RU046415"/>
    </source>
</evidence>
<keyword evidence="14 19" id="KW-0238">DNA-binding</keyword>
<accession>A0AAD7RHC9</accession>
<evidence type="ECO:0000256" key="7">
    <source>
        <dbReference type="ARBA" id="ARBA00022553"/>
    </source>
</evidence>
<dbReference type="EMBL" id="JAINUG010000279">
    <property type="protein sequence ID" value="KAJ8384107.1"/>
    <property type="molecule type" value="Genomic_DNA"/>
</dbReference>
<dbReference type="InterPro" id="IPR013801">
    <property type="entry name" value="STAT_TF_DNA-bd"/>
</dbReference>
<comment type="caution">
    <text evidence="22">The sequence shown here is derived from an EMBL/GenBank/DDBJ whole genome shotgun (WGS) entry which is preliminary data.</text>
</comment>
<evidence type="ECO:0000256" key="17">
    <source>
        <dbReference type="ARBA" id="ARBA00023242"/>
    </source>
</evidence>
<dbReference type="InterPro" id="IPR013800">
    <property type="entry name" value="STAT_TF_alpha"/>
</dbReference>
<dbReference type="Gene3D" id="1.20.1050.20">
    <property type="entry name" value="STAT transcription factor, all-alpha domain"/>
    <property type="match status" value="1"/>
</dbReference>
<dbReference type="SUPFAM" id="SSF48092">
    <property type="entry name" value="Transcription factor STAT-4 N-domain"/>
    <property type="match status" value="1"/>
</dbReference>
<keyword evidence="6" id="KW-1017">Isopeptide bond</keyword>
<keyword evidence="4" id="KW-0488">Methylation</keyword>
<keyword evidence="7 19" id="KW-0597">Phosphoprotein</keyword>
<dbReference type="Pfam" id="PF00017">
    <property type="entry name" value="SH2"/>
    <property type="match status" value="1"/>
</dbReference>
<dbReference type="GO" id="GO:0060333">
    <property type="term" value="P:type II interferon-mediated signaling pathway"/>
    <property type="evidence" value="ECO:0007669"/>
    <property type="project" value="UniProtKB-ARBA"/>
</dbReference>
<feature type="coiled-coil region" evidence="20">
    <location>
        <begin position="154"/>
        <end position="198"/>
    </location>
</feature>
<keyword evidence="16 19" id="KW-0804">Transcription</keyword>
<protein>
    <recommendedName>
        <fullName evidence="19">Signal transducer and activator of transcription</fullName>
    </recommendedName>
</protein>
<proteinExistence type="inferred from homology"/>
<dbReference type="PROSITE" id="PS50001">
    <property type="entry name" value="SH2"/>
    <property type="match status" value="1"/>
</dbReference>
<dbReference type="PANTHER" id="PTHR11801">
    <property type="entry name" value="SIGNAL TRANSDUCER AND ACTIVATOR OF TRANSCRIPTION"/>
    <property type="match status" value="1"/>
</dbReference>
<dbReference type="GO" id="GO:0060337">
    <property type="term" value="P:type I interferon-mediated signaling pathway"/>
    <property type="evidence" value="ECO:0007669"/>
    <property type="project" value="UniProtKB-ARBA"/>
</dbReference>
<evidence type="ECO:0000313" key="23">
    <source>
        <dbReference type="Proteomes" id="UP001221898"/>
    </source>
</evidence>
<dbReference type="CDD" id="cd16851">
    <property type="entry name" value="STAT1_CCD"/>
    <property type="match status" value="1"/>
</dbReference>
<dbReference type="GO" id="GO:0007259">
    <property type="term" value="P:cell surface receptor signaling pathway via JAK-STAT"/>
    <property type="evidence" value="ECO:0007669"/>
    <property type="project" value="UniProtKB-ARBA"/>
</dbReference>
<dbReference type="InterPro" id="IPR012345">
    <property type="entry name" value="STAT_TF_DNA-bd_N"/>
</dbReference>
<organism evidence="22 23">
    <name type="scientific">Aldrovandia affinis</name>
    <dbReference type="NCBI Taxonomy" id="143900"/>
    <lineage>
        <taxon>Eukaryota</taxon>
        <taxon>Metazoa</taxon>
        <taxon>Chordata</taxon>
        <taxon>Craniata</taxon>
        <taxon>Vertebrata</taxon>
        <taxon>Euteleostomi</taxon>
        <taxon>Actinopterygii</taxon>
        <taxon>Neopterygii</taxon>
        <taxon>Teleostei</taxon>
        <taxon>Notacanthiformes</taxon>
        <taxon>Halosauridae</taxon>
        <taxon>Aldrovandia</taxon>
    </lineage>
</organism>
<dbReference type="Gene3D" id="6.10.250.3310">
    <property type="entry name" value="signal transducer and activator of transcription 1"/>
    <property type="match status" value="1"/>
</dbReference>
<dbReference type="InterPro" id="IPR036535">
    <property type="entry name" value="STAT_N_sf"/>
</dbReference>
<dbReference type="SUPFAM" id="SSF55550">
    <property type="entry name" value="SH2 domain"/>
    <property type="match status" value="1"/>
</dbReference>
<keyword evidence="11 18" id="KW-0727">SH2 domain</keyword>
<dbReference type="Pfam" id="PF01017">
    <property type="entry name" value="STAT_alpha"/>
    <property type="match status" value="1"/>
</dbReference>
<dbReference type="Pfam" id="PF02865">
    <property type="entry name" value="STAT_int"/>
    <property type="match status" value="1"/>
</dbReference>
<evidence type="ECO:0000256" key="4">
    <source>
        <dbReference type="ARBA" id="ARBA00022481"/>
    </source>
</evidence>
<dbReference type="FunFam" id="1.10.238.10:FF:000012">
    <property type="entry name" value="Signal transducer and activator of transcription"/>
    <property type="match status" value="1"/>
</dbReference>
<dbReference type="InterPro" id="IPR013799">
    <property type="entry name" value="STAT_TF_prot_interaction"/>
</dbReference>
<dbReference type="InterPro" id="IPR000980">
    <property type="entry name" value="SH2"/>
</dbReference>
<dbReference type="Gene3D" id="1.10.532.10">
    <property type="entry name" value="STAT transcription factor, N-terminal domain"/>
    <property type="match status" value="1"/>
</dbReference>
<evidence type="ECO:0000259" key="21">
    <source>
        <dbReference type="PROSITE" id="PS50001"/>
    </source>
</evidence>
<dbReference type="GO" id="GO:0051607">
    <property type="term" value="P:defense response to virus"/>
    <property type="evidence" value="ECO:0007669"/>
    <property type="project" value="UniProtKB-ARBA"/>
</dbReference>
<dbReference type="SMART" id="SM00964">
    <property type="entry name" value="STAT_int"/>
    <property type="match status" value="1"/>
</dbReference>
<dbReference type="InterPro" id="IPR038295">
    <property type="entry name" value="STAT1_C_sf"/>
</dbReference>
<dbReference type="GO" id="GO:0042981">
    <property type="term" value="P:regulation of apoptotic process"/>
    <property type="evidence" value="ECO:0007669"/>
    <property type="project" value="UniProtKB-ARBA"/>
</dbReference>
<dbReference type="InterPro" id="IPR036860">
    <property type="entry name" value="SH2_dom_sf"/>
</dbReference>
<dbReference type="GO" id="GO:0003677">
    <property type="term" value="F:DNA binding"/>
    <property type="evidence" value="ECO:0007669"/>
    <property type="project" value="UniProtKB-KW"/>
</dbReference>
<dbReference type="Proteomes" id="UP001221898">
    <property type="component" value="Unassembled WGS sequence"/>
</dbReference>
<dbReference type="SUPFAM" id="SSF49417">
    <property type="entry name" value="p53-like transcription factors"/>
    <property type="match status" value="1"/>
</dbReference>
<evidence type="ECO:0000256" key="18">
    <source>
        <dbReference type="PROSITE-ProRule" id="PRU00191"/>
    </source>
</evidence>
<dbReference type="GO" id="GO:0005737">
    <property type="term" value="C:cytoplasm"/>
    <property type="evidence" value="ECO:0007669"/>
    <property type="project" value="UniProtKB-SubCell"/>
</dbReference>
<dbReference type="FunFam" id="1.20.1050.20:FF:000001">
    <property type="entry name" value="Signal transducer and activator of transcription"/>
    <property type="match status" value="1"/>
</dbReference>
<keyword evidence="23" id="KW-1185">Reference proteome</keyword>
<dbReference type="Gene3D" id="1.10.238.10">
    <property type="entry name" value="EF-hand"/>
    <property type="match status" value="1"/>
</dbReference>
<keyword evidence="5 19" id="KW-0963">Cytoplasm</keyword>
<evidence type="ECO:0000256" key="16">
    <source>
        <dbReference type="ARBA" id="ARBA00023163"/>
    </source>
</evidence>
<dbReference type="GO" id="GO:0005654">
    <property type="term" value="C:nucleoplasm"/>
    <property type="evidence" value="ECO:0007669"/>
    <property type="project" value="UniProtKB-ARBA"/>
</dbReference>
<keyword evidence="15 19" id="KW-0010">Activator</keyword>
<evidence type="ECO:0000256" key="10">
    <source>
        <dbReference type="ARBA" id="ARBA00022990"/>
    </source>
</evidence>
<feature type="domain" description="SH2" evidence="21">
    <location>
        <begin position="588"/>
        <end position="684"/>
    </location>
</feature>
<sequence>MLTWDQFKSVSTRCLKMSQWYQLQQLESQYLEQVGQLYDDTFPMEIRQYLSQWIESHDWELTATNVSLATVRFHDLLAQLDDQYSRFALENNFLMQHNIRKIKRNLQDNYQEDPVHMAMIICSFLKEEQKILSAVEKTEDKVGTAKTDVVVEKQKELENKVREVKSRVQEIEQKIKSLEDLQDEHDFKNKTLQSREHEVNRTNQREVKHEEMLIREMFLKLNMKREEVVRQMADVLSLVEQVQYVLLVQELAEWKRRHQIACIGGPPNTCLDQLQTWFTAVAEGLQQVRQQLKKLQELEQKYTYDNDPITQKKSFLEERSLSLFRNLIINSFLVERQPCMPTHPQRPLVLKTGVQFTVRLRMLVKLQELNYQLKVKVLFDKDIVEKNTLKGFRKFNILGTNTKVMNMEEANGSLAAEFRHLQLKEQKVGSNRSNEGPLIVTEELHSISFVTQLCQPELTIDLEVTSLPLVVISNVCQLPSGWASVMWYNMLSNEPKNLSFFLNPPPACWNQLSQVLSWQFSSMTKRGLTPEQLSMLGDKLLGREAAGKPEGLVPWAKFCKNATEKNFSFWLWIEGILELIKRHLMSLWNDGCIMGFVSKERERALLKDKSSGTFLLRFSESSKEGAITFTWVEFPTNDEPQFHAVEPYTKRELAAVSFPDIIRNYKVMAAENIPENPLRFLYPNIPKDSAFGKYYSRPTDTPEPMDMEDSSRPHGYMKTELISVSEVPPSRLQDSMLPLSAEMYGEVYGEVTRIISPAEIDTVMCDPFSN</sequence>
<dbReference type="FunFam" id="2.60.40.630:FF:000001">
    <property type="entry name" value="Signal transducer and activator of transcription"/>
    <property type="match status" value="1"/>
</dbReference>
<dbReference type="GO" id="GO:0051093">
    <property type="term" value="P:negative regulation of developmental process"/>
    <property type="evidence" value="ECO:0007669"/>
    <property type="project" value="UniProtKB-ARBA"/>
</dbReference>
<keyword evidence="8" id="KW-0013">ADP-ribosylation</keyword>
<evidence type="ECO:0000313" key="22">
    <source>
        <dbReference type="EMBL" id="KAJ8384107.1"/>
    </source>
</evidence>
<dbReference type="InterPro" id="IPR048988">
    <property type="entry name" value="STAT_linker"/>
</dbReference>
<dbReference type="FunFam" id="3.30.505.10:FF:000003">
    <property type="entry name" value="Signal transducer and activator of transcription"/>
    <property type="match status" value="1"/>
</dbReference>
<dbReference type="AlphaFoldDB" id="A0AAD7RHC9"/>
<dbReference type="InterPro" id="IPR001217">
    <property type="entry name" value="STAT"/>
</dbReference>
<evidence type="ECO:0000256" key="1">
    <source>
        <dbReference type="ARBA" id="ARBA00004123"/>
    </source>
</evidence>
<evidence type="ECO:0000256" key="20">
    <source>
        <dbReference type="SAM" id="Coils"/>
    </source>
</evidence>
<comment type="similarity">
    <text evidence="3 19">Belongs to the transcription factor STAT family.</text>
</comment>
<dbReference type="Gene3D" id="3.30.505.10">
    <property type="entry name" value="SH2 domain"/>
    <property type="match status" value="1"/>
</dbReference>
<dbReference type="CDD" id="cd16845">
    <property type="entry name" value="STAT1_DBD"/>
    <property type="match status" value="1"/>
</dbReference>
<evidence type="ECO:0000256" key="6">
    <source>
        <dbReference type="ARBA" id="ARBA00022499"/>
    </source>
</evidence>
<keyword evidence="12 19" id="KW-0805">Transcription regulation</keyword>
<keyword evidence="17 19" id="KW-0539">Nucleus</keyword>
<dbReference type="SUPFAM" id="SSF47655">
    <property type="entry name" value="STAT"/>
    <property type="match status" value="1"/>
</dbReference>
<evidence type="ECO:0000256" key="14">
    <source>
        <dbReference type="ARBA" id="ARBA00023125"/>
    </source>
</evidence>
<gene>
    <name evidence="22" type="ORF">AAFF_G00208980</name>
</gene>
<evidence type="ECO:0000256" key="5">
    <source>
        <dbReference type="ARBA" id="ARBA00022490"/>
    </source>
</evidence>
<dbReference type="Pfam" id="PF21354">
    <property type="entry name" value="STAT_linker"/>
    <property type="match status" value="1"/>
</dbReference>